<evidence type="ECO:0000259" key="10">
    <source>
        <dbReference type="SMART" id="SM01083"/>
    </source>
</evidence>
<keyword evidence="7" id="KW-0539">Nucleus</keyword>
<dbReference type="SMART" id="SM01083">
    <property type="entry name" value="Cir_N"/>
    <property type="match status" value="1"/>
</dbReference>
<feature type="compositionally biased region" description="Basic and acidic residues" evidence="9">
    <location>
        <begin position="344"/>
        <end position="373"/>
    </location>
</feature>
<evidence type="ECO:0000256" key="7">
    <source>
        <dbReference type="ARBA" id="ARBA00023242"/>
    </source>
</evidence>
<comment type="caution">
    <text evidence="11">The sequence shown here is derived from an EMBL/GenBank/DDBJ whole genome shotgun (WGS) entry which is preliminary data.</text>
</comment>
<dbReference type="InterPro" id="IPR019339">
    <property type="entry name" value="CIR_N_dom"/>
</dbReference>
<accession>A0A9W8XMF2</accession>
<dbReference type="PANTHER" id="PTHR16196">
    <property type="entry name" value="CELL CYCLE CONTROL PROTEIN CWF25"/>
    <property type="match status" value="1"/>
</dbReference>
<dbReference type="Pfam" id="PF12542">
    <property type="entry name" value="CWC25"/>
    <property type="match status" value="1"/>
</dbReference>
<keyword evidence="5 8" id="KW-0175">Coiled coil</keyword>
<comment type="similarity">
    <text evidence="2">Belongs to the CWC25 family.</text>
</comment>
<proteinExistence type="inferred from homology"/>
<protein>
    <submittedName>
        <fullName evidence="11">RNA-splicing factor</fullName>
    </submittedName>
</protein>
<comment type="subcellular location">
    <subcellularLocation>
        <location evidence="1">Nucleus</location>
    </subcellularLocation>
</comment>
<gene>
    <name evidence="11" type="primary">CWC25</name>
    <name evidence="11" type="ORF">N0V89_006392</name>
</gene>
<feature type="compositionally biased region" description="Basic and acidic residues" evidence="9">
    <location>
        <begin position="265"/>
        <end position="314"/>
    </location>
</feature>
<dbReference type="Pfam" id="PF10197">
    <property type="entry name" value="Cir_N"/>
    <property type="match status" value="1"/>
</dbReference>
<evidence type="ECO:0000256" key="8">
    <source>
        <dbReference type="SAM" id="Coils"/>
    </source>
</evidence>
<dbReference type="GeneID" id="80909922"/>
<keyword evidence="4" id="KW-0747">Spliceosome</keyword>
<dbReference type="Proteomes" id="UP001140513">
    <property type="component" value="Unassembled WGS sequence"/>
</dbReference>
<dbReference type="OrthoDB" id="21123at2759"/>
<dbReference type="InterPro" id="IPR051376">
    <property type="entry name" value="CWC25_splicing_factor"/>
</dbReference>
<evidence type="ECO:0000256" key="1">
    <source>
        <dbReference type="ARBA" id="ARBA00004123"/>
    </source>
</evidence>
<feature type="compositionally biased region" description="Basic and acidic residues" evidence="9">
    <location>
        <begin position="151"/>
        <end position="174"/>
    </location>
</feature>
<keyword evidence="3" id="KW-0507">mRNA processing</keyword>
<feature type="compositionally biased region" description="Basic and acidic residues" evidence="9">
    <location>
        <begin position="185"/>
        <end position="198"/>
    </location>
</feature>
<evidence type="ECO:0000313" key="11">
    <source>
        <dbReference type="EMBL" id="KAJ4354655.1"/>
    </source>
</evidence>
<organism evidence="11 12">
    <name type="scientific">Didymosphaeria variabile</name>
    <dbReference type="NCBI Taxonomy" id="1932322"/>
    <lineage>
        <taxon>Eukaryota</taxon>
        <taxon>Fungi</taxon>
        <taxon>Dikarya</taxon>
        <taxon>Ascomycota</taxon>
        <taxon>Pezizomycotina</taxon>
        <taxon>Dothideomycetes</taxon>
        <taxon>Pleosporomycetidae</taxon>
        <taxon>Pleosporales</taxon>
        <taxon>Massarineae</taxon>
        <taxon>Didymosphaeriaceae</taxon>
        <taxon>Didymosphaeria</taxon>
    </lineage>
</organism>
<sequence>MGGGDLNTKKSWHPHLRKNQERVWKEEQNALEERKLIEKLRKEREEERQIEELQRLAEANGGKVAVKRVDWLYSGPSGDGAAVTEEREGYLLGKRRIDGLLKGNDSQALQKGAAVGIDAVGNGNANSTRDTQKKVLQDPLLMIQKQKMEMQLKAMKDAQKQKQYDEKRAKEKERERKHKHRNGHRDRDRSRSADEDRERRRHHRRDRSRSASNDRDDRERRHRRHRRDDRADSRRRSRSRSPRRRDDDRERRQRSRSRSPYRKSHRDDYRERERDSYRRRDRAPPSREEPEENGHRERDSYRQREPPPPRENIHQQRAQEPTPPPKPDMAARLAEMQVAASSLEEQREERVRLREAEDAATEDKHKNNSDGQKRFIAGFRSKAAEADLGDAISRGRQGFRSSVDA</sequence>
<feature type="domain" description="CBF1-interacting co-repressor CIR N-terminal" evidence="10">
    <location>
        <begin position="11"/>
        <end position="47"/>
    </location>
</feature>
<dbReference type="RefSeq" id="XP_056072429.1">
    <property type="nucleotide sequence ID" value="XM_056215162.1"/>
</dbReference>
<feature type="region of interest" description="Disordered" evidence="9">
    <location>
        <begin position="151"/>
        <end position="405"/>
    </location>
</feature>
<feature type="region of interest" description="Disordered" evidence="9">
    <location>
        <begin position="1"/>
        <end position="21"/>
    </location>
</feature>
<name>A0A9W8XMF2_9PLEO</name>
<evidence type="ECO:0000256" key="2">
    <source>
        <dbReference type="ARBA" id="ARBA00006695"/>
    </source>
</evidence>
<evidence type="ECO:0000256" key="4">
    <source>
        <dbReference type="ARBA" id="ARBA00022728"/>
    </source>
</evidence>
<dbReference type="AlphaFoldDB" id="A0A9W8XMF2"/>
<keyword evidence="6" id="KW-0508">mRNA splicing</keyword>
<evidence type="ECO:0000256" key="5">
    <source>
        <dbReference type="ARBA" id="ARBA00023054"/>
    </source>
</evidence>
<evidence type="ECO:0000256" key="9">
    <source>
        <dbReference type="SAM" id="MobiDB-lite"/>
    </source>
</evidence>
<evidence type="ECO:0000313" key="12">
    <source>
        <dbReference type="Proteomes" id="UP001140513"/>
    </source>
</evidence>
<feature type="compositionally biased region" description="Basic residues" evidence="9">
    <location>
        <begin position="252"/>
        <end position="264"/>
    </location>
</feature>
<dbReference type="InterPro" id="IPR022209">
    <property type="entry name" value="CWC25"/>
</dbReference>
<feature type="coiled-coil region" evidence="8">
    <location>
        <begin position="30"/>
        <end position="60"/>
    </location>
</feature>
<dbReference type="EMBL" id="JAPEUX010000004">
    <property type="protein sequence ID" value="KAJ4354655.1"/>
    <property type="molecule type" value="Genomic_DNA"/>
</dbReference>
<feature type="compositionally biased region" description="Basic and acidic residues" evidence="9">
    <location>
        <begin position="208"/>
        <end position="219"/>
    </location>
</feature>
<dbReference type="PANTHER" id="PTHR16196:SF0">
    <property type="entry name" value="PRE-MRNA-SPLICING FACTOR CWC25 HOMOLOG"/>
    <property type="match status" value="1"/>
</dbReference>
<dbReference type="GO" id="GO:0000398">
    <property type="term" value="P:mRNA splicing, via spliceosome"/>
    <property type="evidence" value="ECO:0007669"/>
    <property type="project" value="TreeGrafter"/>
</dbReference>
<evidence type="ECO:0000256" key="6">
    <source>
        <dbReference type="ARBA" id="ARBA00023187"/>
    </source>
</evidence>
<reference evidence="11" key="1">
    <citation type="submission" date="2022-10" db="EMBL/GenBank/DDBJ databases">
        <title>Tapping the CABI collections for fungal endophytes: first genome assemblies for Collariella, Neodidymelliopsis, Ascochyta clinopodiicola, Didymella pomorum, Didymosphaeria variabile, Neocosmospora piperis and Neocucurbitaria cava.</title>
        <authorList>
            <person name="Hill R."/>
        </authorList>
    </citation>
    <scope>NUCLEOTIDE SEQUENCE</scope>
    <source>
        <strain evidence="11">IMI 356815</strain>
    </source>
</reference>
<dbReference type="GO" id="GO:0005684">
    <property type="term" value="C:U2-type spliceosomal complex"/>
    <property type="evidence" value="ECO:0007669"/>
    <property type="project" value="TreeGrafter"/>
</dbReference>
<keyword evidence="12" id="KW-1185">Reference proteome</keyword>
<evidence type="ECO:0000256" key="3">
    <source>
        <dbReference type="ARBA" id="ARBA00022664"/>
    </source>
</evidence>
<feature type="compositionally biased region" description="Basic residues" evidence="9">
    <location>
        <begin position="175"/>
        <end position="184"/>
    </location>
</feature>